<dbReference type="GO" id="GO:0031992">
    <property type="term" value="F:energy transducer activity"/>
    <property type="evidence" value="ECO:0007669"/>
    <property type="project" value="TreeGrafter"/>
</dbReference>
<dbReference type="GO" id="GO:0055085">
    <property type="term" value="P:transmembrane transport"/>
    <property type="evidence" value="ECO:0007669"/>
    <property type="project" value="InterPro"/>
</dbReference>
<feature type="compositionally biased region" description="Low complexity" evidence="1">
    <location>
        <begin position="130"/>
        <end position="155"/>
    </location>
</feature>
<evidence type="ECO:0000256" key="1">
    <source>
        <dbReference type="SAM" id="MobiDB-lite"/>
    </source>
</evidence>
<accession>A0A090Q3S3</accession>
<dbReference type="Proteomes" id="UP000029221">
    <property type="component" value="Unassembled WGS sequence"/>
</dbReference>
<evidence type="ECO:0000256" key="2">
    <source>
        <dbReference type="SAM" id="Phobius"/>
    </source>
</evidence>
<protein>
    <submittedName>
        <fullName evidence="4">Regulatory sensor-transducer</fullName>
    </submittedName>
</protein>
<feature type="domain" description="TonB C-terminal" evidence="3">
    <location>
        <begin position="214"/>
        <end position="272"/>
    </location>
</feature>
<name>A0A090Q3S3_9FLAO</name>
<evidence type="ECO:0000313" key="5">
    <source>
        <dbReference type="Proteomes" id="UP000029221"/>
    </source>
</evidence>
<dbReference type="Gene3D" id="3.30.1150.10">
    <property type="match status" value="1"/>
</dbReference>
<evidence type="ECO:0000313" key="4">
    <source>
        <dbReference type="EMBL" id="GAK97739.1"/>
    </source>
</evidence>
<organism evidence="4 5">
    <name type="scientific">Nonlabens tegetincola</name>
    <dbReference type="NCBI Taxonomy" id="323273"/>
    <lineage>
        <taxon>Bacteria</taxon>
        <taxon>Pseudomonadati</taxon>
        <taxon>Bacteroidota</taxon>
        <taxon>Flavobacteriia</taxon>
        <taxon>Flavobacteriales</taxon>
        <taxon>Flavobacteriaceae</taxon>
        <taxon>Nonlabens</taxon>
    </lineage>
</organism>
<dbReference type="EMBL" id="BBML01000007">
    <property type="protein sequence ID" value="GAK97739.1"/>
    <property type="molecule type" value="Genomic_DNA"/>
</dbReference>
<evidence type="ECO:0000259" key="3">
    <source>
        <dbReference type="Pfam" id="PF03544"/>
    </source>
</evidence>
<keyword evidence="5" id="KW-1185">Reference proteome</keyword>
<dbReference type="AlphaFoldDB" id="A0A090Q3S3"/>
<dbReference type="PANTHER" id="PTHR33446:SF2">
    <property type="entry name" value="PROTEIN TONB"/>
    <property type="match status" value="1"/>
</dbReference>
<dbReference type="RefSeq" id="WP_052510390.1">
    <property type="nucleotide sequence ID" value="NZ_BBML01000007.1"/>
</dbReference>
<reference evidence="4" key="1">
    <citation type="journal article" date="2014" name="Genome Announc.">
        <title>Draft Genome Sequences of Marine Flavobacterium Nonlabens Strains NR17, NR24, NR27, NR32, NR33, and Ara13.</title>
        <authorList>
            <person name="Nakanishi M."/>
            <person name="Meirelles P."/>
            <person name="Suzuki R."/>
            <person name="Takatani N."/>
            <person name="Mino S."/>
            <person name="Suda W."/>
            <person name="Oshima K."/>
            <person name="Hattori M."/>
            <person name="Ohkuma M."/>
            <person name="Hosokawa M."/>
            <person name="Miyashita K."/>
            <person name="Thompson F.L."/>
            <person name="Niwa A."/>
            <person name="Sawabe T."/>
            <person name="Sawabe T."/>
        </authorList>
    </citation>
    <scope>NUCLEOTIDE SEQUENCE [LARGE SCALE GENOMIC DNA]</scope>
    <source>
        <strain evidence="4">JCM 19294</strain>
    </source>
</reference>
<dbReference type="PANTHER" id="PTHR33446">
    <property type="entry name" value="PROTEIN TONB-RELATED"/>
    <property type="match status" value="1"/>
</dbReference>
<keyword evidence="2" id="KW-1133">Transmembrane helix</keyword>
<gene>
    <name evidence="4" type="ORF">JCM19294_278</name>
</gene>
<dbReference type="InterPro" id="IPR051045">
    <property type="entry name" value="TonB-dependent_transducer"/>
</dbReference>
<feature type="transmembrane region" description="Helical" evidence="2">
    <location>
        <begin position="30"/>
        <end position="49"/>
    </location>
</feature>
<dbReference type="Pfam" id="PF03544">
    <property type="entry name" value="TonB_C"/>
    <property type="match status" value="1"/>
</dbReference>
<sequence>MSLFKKDTDAATSVLSRIERKKSINTKVNPIINFQIGLVAALLLVWMVIETTTEETKPAPAIVGTTIIDLWEEDHDVYRVIPDNPIIKQPIAKPVRIETPKIIEPSKLKVVDNNELVPENDDEKREETPVTEPAVTPVTSSKAEAKSKSTTPTTSSPIIAVQEMPLFPGCDEDMSREEKYNCMNEKMKRFIQRNFDTSLAEDLSGQGDKFKIATMFTIDENGNPIDIKVRAPNDRLVKEANRVMAKLPQMQPGKINNKPVRVIYSIPITFSIQQ</sequence>
<feature type="region of interest" description="Disordered" evidence="1">
    <location>
        <begin position="113"/>
        <end position="155"/>
    </location>
</feature>
<dbReference type="GO" id="GO:0098797">
    <property type="term" value="C:plasma membrane protein complex"/>
    <property type="evidence" value="ECO:0007669"/>
    <property type="project" value="TreeGrafter"/>
</dbReference>
<proteinExistence type="predicted"/>
<dbReference type="SUPFAM" id="SSF74653">
    <property type="entry name" value="TolA/TonB C-terminal domain"/>
    <property type="match status" value="1"/>
</dbReference>
<dbReference type="STRING" id="319236.BST91_09940"/>
<keyword evidence="2" id="KW-0472">Membrane</keyword>
<dbReference type="InterPro" id="IPR037682">
    <property type="entry name" value="TonB_C"/>
</dbReference>
<comment type="caution">
    <text evidence="4">The sequence shown here is derived from an EMBL/GenBank/DDBJ whole genome shotgun (WGS) entry which is preliminary data.</text>
</comment>
<keyword evidence="2" id="KW-0812">Transmembrane</keyword>
<dbReference type="eggNOG" id="COG0810">
    <property type="taxonomic scope" value="Bacteria"/>
</dbReference>